<dbReference type="CDD" id="cd00096">
    <property type="entry name" value="Ig"/>
    <property type="match status" value="1"/>
</dbReference>
<sequence>MISEVHLDPCTIRMTPDPICDLECTYKVQLAFEDEKSVYNLHDMGIHAVIGTLKGKEGVLCLRLVSLHVPSKVIVGDVIKLTCRYDLEGDTLYSIKWYRDDVEFFRFVPRDKPPGQFFPLQGVTVDLVRSANGTVYMQDTDVTTTGTYKCEVSADAPSFQTVSAQQRLTVREFAQDSADKGRLRRSVLVASGFLIAFLW</sequence>
<dbReference type="PANTHER" id="PTHR21261:SF15">
    <property type="entry name" value="BEATEN PATH IIIA, ISOFORM D-RELATED"/>
    <property type="match status" value="1"/>
</dbReference>
<accession>A0A8T0EJU3</accession>
<dbReference type="InterPro" id="IPR007110">
    <property type="entry name" value="Ig-like_dom"/>
</dbReference>
<dbReference type="PANTHER" id="PTHR21261">
    <property type="entry name" value="BEAT PROTEIN"/>
    <property type="match status" value="1"/>
</dbReference>
<dbReference type="EMBL" id="JABXBU010002227">
    <property type="protein sequence ID" value="KAF8774190.1"/>
    <property type="molecule type" value="Genomic_DNA"/>
</dbReference>
<dbReference type="AlphaFoldDB" id="A0A8T0EJU3"/>
<evidence type="ECO:0000313" key="2">
    <source>
        <dbReference type="EMBL" id="KAF8774190.1"/>
    </source>
</evidence>
<reference evidence="2" key="1">
    <citation type="journal article" date="2020" name="bioRxiv">
        <title>Chromosome-level reference genome of the European wasp spider Argiope bruennichi: a resource for studies on range expansion and evolutionary adaptation.</title>
        <authorList>
            <person name="Sheffer M.M."/>
            <person name="Hoppe A."/>
            <person name="Krehenwinkel H."/>
            <person name="Uhl G."/>
            <person name="Kuss A.W."/>
            <person name="Jensen L."/>
            <person name="Jensen C."/>
            <person name="Gillespie R.G."/>
            <person name="Hoff K.J."/>
            <person name="Prost S."/>
        </authorList>
    </citation>
    <scope>NUCLEOTIDE SEQUENCE</scope>
</reference>
<comment type="caution">
    <text evidence="2">The sequence shown here is derived from an EMBL/GenBank/DDBJ whole genome shotgun (WGS) entry which is preliminary data.</text>
</comment>
<reference evidence="2" key="2">
    <citation type="submission" date="2020-06" db="EMBL/GenBank/DDBJ databases">
        <authorList>
            <person name="Sheffer M."/>
        </authorList>
    </citation>
    <scope>NUCLEOTIDE SEQUENCE</scope>
</reference>
<protein>
    <recommendedName>
        <fullName evidence="1">Ig-like domain-containing protein</fullName>
    </recommendedName>
</protein>
<dbReference type="Pfam" id="PF07686">
    <property type="entry name" value="V-set"/>
    <property type="match status" value="1"/>
</dbReference>
<dbReference type="FunFam" id="2.60.40.10:FF:000437">
    <property type="entry name" value="Beat-IIIc, isoform A"/>
    <property type="match status" value="1"/>
</dbReference>
<dbReference type="Proteomes" id="UP000807504">
    <property type="component" value="Unassembled WGS sequence"/>
</dbReference>
<proteinExistence type="predicted"/>
<evidence type="ECO:0000313" key="3">
    <source>
        <dbReference type="Proteomes" id="UP000807504"/>
    </source>
</evidence>
<evidence type="ECO:0000259" key="1">
    <source>
        <dbReference type="PROSITE" id="PS50835"/>
    </source>
</evidence>
<name>A0A8T0EJU3_ARGBR</name>
<organism evidence="2 3">
    <name type="scientific">Argiope bruennichi</name>
    <name type="common">Wasp spider</name>
    <name type="synonym">Aranea bruennichi</name>
    <dbReference type="NCBI Taxonomy" id="94029"/>
    <lineage>
        <taxon>Eukaryota</taxon>
        <taxon>Metazoa</taxon>
        <taxon>Ecdysozoa</taxon>
        <taxon>Arthropoda</taxon>
        <taxon>Chelicerata</taxon>
        <taxon>Arachnida</taxon>
        <taxon>Araneae</taxon>
        <taxon>Araneomorphae</taxon>
        <taxon>Entelegynae</taxon>
        <taxon>Araneoidea</taxon>
        <taxon>Araneidae</taxon>
        <taxon>Argiope</taxon>
    </lineage>
</organism>
<keyword evidence="3" id="KW-1185">Reference proteome</keyword>
<dbReference type="InterPro" id="IPR013106">
    <property type="entry name" value="Ig_V-set"/>
</dbReference>
<dbReference type="InterPro" id="IPR036179">
    <property type="entry name" value="Ig-like_dom_sf"/>
</dbReference>
<feature type="domain" description="Ig-like" evidence="1">
    <location>
        <begin position="76"/>
        <end position="169"/>
    </location>
</feature>
<dbReference type="SUPFAM" id="SSF48726">
    <property type="entry name" value="Immunoglobulin"/>
    <property type="match status" value="1"/>
</dbReference>
<dbReference type="PROSITE" id="PS50835">
    <property type="entry name" value="IG_LIKE"/>
    <property type="match status" value="1"/>
</dbReference>
<gene>
    <name evidence="2" type="ORF">HNY73_016769</name>
</gene>
<dbReference type="InterPro" id="IPR013783">
    <property type="entry name" value="Ig-like_fold"/>
</dbReference>
<dbReference type="Gene3D" id="2.60.40.10">
    <property type="entry name" value="Immunoglobulins"/>
    <property type="match status" value="1"/>
</dbReference>